<evidence type="ECO:0000313" key="2">
    <source>
        <dbReference type="EMBL" id="KAK4113803.1"/>
    </source>
</evidence>
<dbReference type="AlphaFoldDB" id="A0AAN6TG59"/>
<protein>
    <submittedName>
        <fullName evidence="2">Uncharacterized protein</fullName>
    </submittedName>
</protein>
<reference evidence="2" key="1">
    <citation type="journal article" date="2023" name="Mol. Phylogenet. Evol.">
        <title>Genome-scale phylogeny and comparative genomics of the fungal order Sordariales.</title>
        <authorList>
            <person name="Hensen N."/>
            <person name="Bonometti L."/>
            <person name="Westerberg I."/>
            <person name="Brannstrom I.O."/>
            <person name="Guillou S."/>
            <person name="Cros-Aarteil S."/>
            <person name="Calhoun S."/>
            <person name="Haridas S."/>
            <person name="Kuo A."/>
            <person name="Mondo S."/>
            <person name="Pangilinan J."/>
            <person name="Riley R."/>
            <person name="LaButti K."/>
            <person name="Andreopoulos B."/>
            <person name="Lipzen A."/>
            <person name="Chen C."/>
            <person name="Yan M."/>
            <person name="Daum C."/>
            <person name="Ng V."/>
            <person name="Clum A."/>
            <person name="Steindorff A."/>
            <person name="Ohm R.A."/>
            <person name="Martin F."/>
            <person name="Silar P."/>
            <person name="Natvig D.O."/>
            <person name="Lalanne C."/>
            <person name="Gautier V."/>
            <person name="Ament-Velasquez S.L."/>
            <person name="Kruys A."/>
            <person name="Hutchinson M.I."/>
            <person name="Powell A.J."/>
            <person name="Barry K."/>
            <person name="Miller A.N."/>
            <person name="Grigoriev I.V."/>
            <person name="Debuchy R."/>
            <person name="Gladieux P."/>
            <person name="Hiltunen Thoren M."/>
            <person name="Johannesson H."/>
        </authorList>
    </citation>
    <scope>NUCLEOTIDE SEQUENCE</scope>
    <source>
        <strain evidence="2">CBS 508.74</strain>
    </source>
</reference>
<evidence type="ECO:0000313" key="3">
    <source>
        <dbReference type="Proteomes" id="UP001302812"/>
    </source>
</evidence>
<sequence length="232" mass="24800">MSSPDPPLPLPAGEDSNTPSRNPIVHGAAIAMAVLCPIALILPSRGGRGVAKSTLQNAVLGGASFWAFNQLAHDYTGKSITARSNERWGRIFGVSTSSSSSSSSAPTGSSSSSSSSDDVAAPAGKSGMFGLPPQAERNRLLMEAERKRRAEAEGREYVPKDGKGVSTGKTASFWERLWMGGEKEDWKERRLEEERRALESGRGYGDLIMQQVKEVWKGEGKGADSESGKKKD</sequence>
<feature type="region of interest" description="Disordered" evidence="1">
    <location>
        <begin position="94"/>
        <end position="136"/>
    </location>
</feature>
<dbReference type="GeneID" id="89939014"/>
<comment type="caution">
    <text evidence="2">The sequence shown here is derived from an EMBL/GenBank/DDBJ whole genome shotgun (WGS) entry which is preliminary data.</text>
</comment>
<feature type="compositionally biased region" description="Low complexity" evidence="1">
    <location>
        <begin position="94"/>
        <end position="123"/>
    </location>
</feature>
<evidence type="ECO:0000256" key="1">
    <source>
        <dbReference type="SAM" id="MobiDB-lite"/>
    </source>
</evidence>
<dbReference type="RefSeq" id="XP_064671373.1">
    <property type="nucleotide sequence ID" value="XM_064814889.1"/>
</dbReference>
<name>A0AAN6TG59_9PEZI</name>
<accession>A0AAN6TG59</accession>
<reference evidence="2" key="2">
    <citation type="submission" date="2023-05" db="EMBL/GenBank/DDBJ databases">
        <authorList>
            <consortium name="Lawrence Berkeley National Laboratory"/>
            <person name="Steindorff A."/>
            <person name="Hensen N."/>
            <person name="Bonometti L."/>
            <person name="Westerberg I."/>
            <person name="Brannstrom I.O."/>
            <person name="Guillou S."/>
            <person name="Cros-Aarteil S."/>
            <person name="Calhoun S."/>
            <person name="Haridas S."/>
            <person name="Kuo A."/>
            <person name="Mondo S."/>
            <person name="Pangilinan J."/>
            <person name="Riley R."/>
            <person name="Labutti K."/>
            <person name="Andreopoulos B."/>
            <person name="Lipzen A."/>
            <person name="Chen C."/>
            <person name="Yanf M."/>
            <person name="Daum C."/>
            <person name="Ng V."/>
            <person name="Clum A."/>
            <person name="Ohm R."/>
            <person name="Martin F."/>
            <person name="Silar P."/>
            <person name="Natvig D."/>
            <person name="Lalanne C."/>
            <person name="Gautier V."/>
            <person name="Ament-Velasquez S.L."/>
            <person name="Kruys A."/>
            <person name="Hutchinson M.I."/>
            <person name="Powell A.J."/>
            <person name="Barry K."/>
            <person name="Miller A.N."/>
            <person name="Grigoriev I.V."/>
            <person name="Debuchy R."/>
            <person name="Gladieux P."/>
            <person name="Thoren M.H."/>
            <person name="Johannesson H."/>
        </authorList>
    </citation>
    <scope>NUCLEOTIDE SEQUENCE</scope>
    <source>
        <strain evidence="2">CBS 508.74</strain>
    </source>
</reference>
<keyword evidence="3" id="KW-1185">Reference proteome</keyword>
<feature type="compositionally biased region" description="Pro residues" evidence="1">
    <location>
        <begin position="1"/>
        <end position="10"/>
    </location>
</feature>
<feature type="region of interest" description="Disordered" evidence="1">
    <location>
        <begin position="1"/>
        <end position="21"/>
    </location>
</feature>
<organism evidence="2 3">
    <name type="scientific">Canariomyces notabilis</name>
    <dbReference type="NCBI Taxonomy" id="2074819"/>
    <lineage>
        <taxon>Eukaryota</taxon>
        <taxon>Fungi</taxon>
        <taxon>Dikarya</taxon>
        <taxon>Ascomycota</taxon>
        <taxon>Pezizomycotina</taxon>
        <taxon>Sordariomycetes</taxon>
        <taxon>Sordariomycetidae</taxon>
        <taxon>Sordariales</taxon>
        <taxon>Chaetomiaceae</taxon>
        <taxon>Canariomyces</taxon>
    </lineage>
</organism>
<proteinExistence type="predicted"/>
<gene>
    <name evidence="2" type="ORF">N656DRAFT_777817</name>
</gene>
<dbReference type="EMBL" id="MU853338">
    <property type="protein sequence ID" value="KAK4113803.1"/>
    <property type="molecule type" value="Genomic_DNA"/>
</dbReference>
<dbReference type="Proteomes" id="UP001302812">
    <property type="component" value="Unassembled WGS sequence"/>
</dbReference>